<gene>
    <name evidence="2" type="ORF">FSB_LOCUS28568</name>
</gene>
<dbReference type="InterPro" id="IPR029001">
    <property type="entry name" value="ITPase-like_fam"/>
</dbReference>
<dbReference type="AlphaFoldDB" id="A0A2N9GDM4"/>
<dbReference type="GO" id="GO:0047429">
    <property type="term" value="F:nucleoside triphosphate diphosphatase activity"/>
    <property type="evidence" value="ECO:0007669"/>
    <property type="project" value="InterPro"/>
</dbReference>
<dbReference type="PANTHER" id="PTHR43213:SF14">
    <property type="entry name" value="MAF-LIKE PROTEIN"/>
    <property type="match status" value="1"/>
</dbReference>
<organism evidence="2">
    <name type="scientific">Fagus sylvatica</name>
    <name type="common">Beechnut</name>
    <dbReference type="NCBI Taxonomy" id="28930"/>
    <lineage>
        <taxon>Eukaryota</taxon>
        <taxon>Viridiplantae</taxon>
        <taxon>Streptophyta</taxon>
        <taxon>Embryophyta</taxon>
        <taxon>Tracheophyta</taxon>
        <taxon>Spermatophyta</taxon>
        <taxon>Magnoliopsida</taxon>
        <taxon>eudicotyledons</taxon>
        <taxon>Gunneridae</taxon>
        <taxon>Pentapetalae</taxon>
        <taxon>rosids</taxon>
        <taxon>fabids</taxon>
        <taxon>Fagales</taxon>
        <taxon>Fagaceae</taxon>
        <taxon>Fagus</taxon>
    </lineage>
</organism>
<dbReference type="HAMAP" id="MF_00528">
    <property type="entry name" value="Maf"/>
    <property type="match status" value="1"/>
</dbReference>
<keyword evidence="1" id="KW-0378">Hydrolase</keyword>
<sequence length="386" mass="43383">MEASTPPFKIILGSSSKSRREILAEMGYEFTIMTADIDEKCIRKEKPEELVIALAEAKADAIISKLQTVSNQEKNDKQTILIAADTAEAILQRLPIGDYVKDAEPTLLVTCDQVVVYEGVVREKPSSKEEARQFMKDYSEGHAATVGSVLVTNLKTGFRKGEWDRVEIYFHKIPDESIEKLIEEGTVLNVAGGLIIEHPLIVPFVKQVLVRSLLHVVGQCRSEAATKRSFLSSSAIPCTDFLWWVSVPTVFPYLQPVHEYAPCYKKKNVPNPTGIITFTTKQNVDTGMSSQHQQTPLRWSHHKVWIKLILFKVSSWTGREQMLVAYSKVSDFLVFPVTVSFIPPLWCVPKFDFAISKANSSVLKHTLLGSKAMDLSHLIEHIFDVH</sequence>
<dbReference type="SUPFAM" id="SSF52972">
    <property type="entry name" value="ITPase-like"/>
    <property type="match status" value="1"/>
</dbReference>
<dbReference type="InterPro" id="IPR003697">
    <property type="entry name" value="Maf-like"/>
</dbReference>
<evidence type="ECO:0008006" key="3">
    <source>
        <dbReference type="Google" id="ProtNLM"/>
    </source>
</evidence>
<protein>
    <recommendedName>
        <fullName evidence="3">Maf-like protein</fullName>
    </recommendedName>
</protein>
<dbReference type="Pfam" id="PF02545">
    <property type="entry name" value="Maf"/>
    <property type="match status" value="1"/>
</dbReference>
<reference evidence="2" key="1">
    <citation type="submission" date="2018-02" db="EMBL/GenBank/DDBJ databases">
        <authorList>
            <person name="Cohen D.B."/>
            <person name="Kent A.D."/>
        </authorList>
    </citation>
    <scope>NUCLEOTIDE SEQUENCE</scope>
</reference>
<proteinExistence type="inferred from homology"/>
<dbReference type="PANTHER" id="PTHR43213">
    <property type="entry name" value="BIFUNCTIONAL DTTP/UTP PYROPHOSPHATASE/METHYLTRANSFERASE PROTEIN-RELATED"/>
    <property type="match status" value="1"/>
</dbReference>
<name>A0A2N9GDM4_FAGSY</name>
<evidence type="ECO:0000256" key="1">
    <source>
        <dbReference type="ARBA" id="ARBA00022801"/>
    </source>
</evidence>
<evidence type="ECO:0000313" key="2">
    <source>
        <dbReference type="EMBL" id="SPD00686.1"/>
    </source>
</evidence>
<accession>A0A2N9GDM4</accession>
<dbReference type="EMBL" id="OIVN01002112">
    <property type="protein sequence ID" value="SPD00686.1"/>
    <property type="molecule type" value="Genomic_DNA"/>
</dbReference>
<dbReference type="Gene3D" id="3.90.950.10">
    <property type="match status" value="2"/>
</dbReference>